<organism evidence="2 3">
    <name type="scientific">Ligilactobacillus ruminis</name>
    <dbReference type="NCBI Taxonomy" id="1623"/>
    <lineage>
        <taxon>Bacteria</taxon>
        <taxon>Bacillati</taxon>
        <taxon>Bacillota</taxon>
        <taxon>Bacilli</taxon>
        <taxon>Lactobacillales</taxon>
        <taxon>Lactobacillaceae</taxon>
        <taxon>Ligilactobacillus</taxon>
    </lineage>
</organism>
<dbReference type="SUPFAM" id="SSF47413">
    <property type="entry name" value="lambda repressor-like DNA-binding domains"/>
    <property type="match status" value="1"/>
</dbReference>
<reference evidence="2 3" key="1">
    <citation type="submission" date="2016-10" db="EMBL/GenBank/DDBJ databases">
        <authorList>
            <person name="Varghese N."/>
            <person name="Submissions S."/>
        </authorList>
    </citation>
    <scope>NUCLEOTIDE SEQUENCE [LARGE SCALE GENOMIC DNA]</scope>
    <source>
        <strain evidence="2 3">WC1T17</strain>
    </source>
</reference>
<protein>
    <submittedName>
        <fullName evidence="2">Helix-turn-helix</fullName>
    </submittedName>
</protein>
<accession>A0ABY1AB48</accession>
<dbReference type="InterPro" id="IPR001387">
    <property type="entry name" value="Cro/C1-type_HTH"/>
</dbReference>
<evidence type="ECO:0000313" key="3">
    <source>
        <dbReference type="Proteomes" id="UP000182089"/>
    </source>
</evidence>
<sequence>MSQIKCAELIGISSTALSNYETGKKKSGLDTIANIVKALDVSIDYLCYGTNPQLLLTNSDSYGENLINSIVALGEKDMIDYIGSSNQKTAIFLKNADPQILKMWSQIQTFEQQQDMIPDPDSYKKTIINSSIEIVKNNEIYQKKINEKLAVVVRVP</sequence>
<proteinExistence type="predicted"/>
<dbReference type="Gene3D" id="1.10.260.40">
    <property type="entry name" value="lambda repressor-like DNA-binding domains"/>
    <property type="match status" value="1"/>
</dbReference>
<dbReference type="Pfam" id="PF01381">
    <property type="entry name" value="HTH_3"/>
    <property type="match status" value="1"/>
</dbReference>
<dbReference type="EMBL" id="FOCC01000005">
    <property type="protein sequence ID" value="SEM60940.1"/>
    <property type="molecule type" value="Genomic_DNA"/>
</dbReference>
<evidence type="ECO:0000313" key="2">
    <source>
        <dbReference type="EMBL" id="SEM60940.1"/>
    </source>
</evidence>
<feature type="domain" description="HTH cro/C1-type" evidence="1">
    <location>
        <begin position="1"/>
        <end position="46"/>
    </location>
</feature>
<dbReference type="Proteomes" id="UP000182089">
    <property type="component" value="Unassembled WGS sequence"/>
</dbReference>
<name>A0ABY1AB48_9LACO</name>
<evidence type="ECO:0000259" key="1">
    <source>
        <dbReference type="PROSITE" id="PS50943"/>
    </source>
</evidence>
<dbReference type="InterPro" id="IPR010982">
    <property type="entry name" value="Lambda_DNA-bd_dom_sf"/>
</dbReference>
<dbReference type="CDD" id="cd00093">
    <property type="entry name" value="HTH_XRE"/>
    <property type="match status" value="1"/>
</dbReference>
<dbReference type="PROSITE" id="PS50943">
    <property type="entry name" value="HTH_CROC1"/>
    <property type="match status" value="1"/>
</dbReference>
<comment type="caution">
    <text evidence="2">The sequence shown here is derived from an EMBL/GenBank/DDBJ whole genome shotgun (WGS) entry which is preliminary data.</text>
</comment>
<gene>
    <name evidence="2" type="ORF">SAMN05216431_10550</name>
</gene>